<dbReference type="GO" id="GO:0042357">
    <property type="term" value="P:thiamine diphosphate metabolic process"/>
    <property type="evidence" value="ECO:0007669"/>
    <property type="project" value="TreeGrafter"/>
</dbReference>
<evidence type="ECO:0000256" key="13">
    <source>
        <dbReference type="ARBA" id="ARBA00025180"/>
    </source>
</evidence>
<dbReference type="Pfam" id="PF01928">
    <property type="entry name" value="CYTH"/>
    <property type="match status" value="1"/>
</dbReference>
<dbReference type="GO" id="GO:0006772">
    <property type="term" value="P:thiamine metabolic process"/>
    <property type="evidence" value="ECO:0007669"/>
    <property type="project" value="InterPro"/>
</dbReference>
<name>C1BZW7_CALCM</name>
<dbReference type="InterPro" id="IPR012177">
    <property type="entry name" value="ThTPase_euk"/>
</dbReference>
<evidence type="ECO:0000256" key="8">
    <source>
        <dbReference type="ARBA" id="ARBA00022490"/>
    </source>
</evidence>
<proteinExistence type="evidence at transcript level"/>
<evidence type="ECO:0000256" key="2">
    <source>
        <dbReference type="ARBA" id="ARBA00002106"/>
    </source>
</evidence>
<comment type="cofactor">
    <cofactor evidence="1">
        <name>Mg(2+)</name>
        <dbReference type="ChEBI" id="CHEBI:18420"/>
    </cofactor>
</comment>
<dbReference type="SMART" id="SM01118">
    <property type="entry name" value="CYTH"/>
    <property type="match status" value="1"/>
</dbReference>
<dbReference type="InterPro" id="IPR032640">
    <property type="entry name" value="AMPK1_CBM"/>
</dbReference>
<evidence type="ECO:0000256" key="10">
    <source>
        <dbReference type="ARBA" id="ARBA00022801"/>
    </source>
</evidence>
<dbReference type="PANTHER" id="PTHR14586:SF1">
    <property type="entry name" value="THIAMINE-TRIPHOSPHATASE"/>
    <property type="match status" value="1"/>
</dbReference>
<feature type="domain" description="CYTH" evidence="15">
    <location>
        <begin position="91"/>
        <end position="277"/>
    </location>
</feature>
<dbReference type="Gene3D" id="2.60.40.10">
    <property type="entry name" value="Immunoglobulins"/>
    <property type="match status" value="1"/>
</dbReference>
<dbReference type="EMBL" id="BT080146">
    <property type="protein sequence ID" value="ACO14570.1"/>
    <property type="molecule type" value="mRNA"/>
</dbReference>
<organism evidence="16">
    <name type="scientific">Caligus clemensi</name>
    <name type="common">Sea louse</name>
    <dbReference type="NCBI Taxonomy" id="344056"/>
    <lineage>
        <taxon>Eukaryota</taxon>
        <taxon>Metazoa</taxon>
        <taxon>Ecdysozoa</taxon>
        <taxon>Arthropoda</taxon>
        <taxon>Crustacea</taxon>
        <taxon>Multicrustacea</taxon>
        <taxon>Hexanauplia</taxon>
        <taxon>Copepoda</taxon>
        <taxon>Siphonostomatoida</taxon>
        <taxon>Caligidae</taxon>
        <taxon>Caligus</taxon>
    </lineage>
</organism>
<dbReference type="InterPro" id="IPR014756">
    <property type="entry name" value="Ig_E-set"/>
</dbReference>
<comment type="function">
    <text evidence="2">Hydrolase highly specific for thiamine triphosphate (ThTP).</text>
</comment>
<evidence type="ECO:0000256" key="1">
    <source>
        <dbReference type="ARBA" id="ARBA00001946"/>
    </source>
</evidence>
<evidence type="ECO:0000313" key="16">
    <source>
        <dbReference type="EMBL" id="ACO14570.1"/>
    </source>
</evidence>
<evidence type="ECO:0000256" key="9">
    <source>
        <dbReference type="ARBA" id="ARBA00022723"/>
    </source>
</evidence>
<dbReference type="InterPro" id="IPR013783">
    <property type="entry name" value="Ig-like_fold"/>
</dbReference>
<keyword evidence="8" id="KW-0963">Cytoplasm</keyword>
<dbReference type="InterPro" id="IPR039582">
    <property type="entry name" value="THTPA"/>
</dbReference>
<dbReference type="PANTHER" id="PTHR14586">
    <property type="entry name" value="THIAMINE-TRIPHOSPHATASE"/>
    <property type="match status" value="1"/>
</dbReference>
<dbReference type="AlphaFoldDB" id="C1BZW7"/>
<dbReference type="Pfam" id="PF16561">
    <property type="entry name" value="AMPK1_CBM"/>
    <property type="match status" value="1"/>
</dbReference>
<dbReference type="InterPro" id="IPR023577">
    <property type="entry name" value="CYTH_domain"/>
</dbReference>
<comment type="subcellular location">
    <subcellularLocation>
        <location evidence="3">Cytoplasm</location>
    </subcellularLocation>
</comment>
<keyword evidence="11" id="KW-0460">Magnesium</keyword>
<evidence type="ECO:0000256" key="7">
    <source>
        <dbReference type="ARBA" id="ARBA00020088"/>
    </source>
</evidence>
<dbReference type="InterPro" id="IPR033469">
    <property type="entry name" value="CYTH-like_dom_sf"/>
</dbReference>
<dbReference type="SUPFAM" id="SSF55154">
    <property type="entry name" value="CYTH-like phosphatases"/>
    <property type="match status" value="1"/>
</dbReference>
<accession>C1BZW7</accession>
<evidence type="ECO:0000259" key="15">
    <source>
        <dbReference type="SMART" id="SM01118"/>
    </source>
</evidence>
<evidence type="ECO:0000256" key="12">
    <source>
        <dbReference type="ARBA" id="ARBA00022990"/>
    </source>
</evidence>
<evidence type="ECO:0000256" key="6">
    <source>
        <dbReference type="ARBA" id="ARBA00012378"/>
    </source>
</evidence>
<dbReference type="GO" id="GO:0000287">
    <property type="term" value="F:magnesium ion binding"/>
    <property type="evidence" value="ECO:0007669"/>
    <property type="project" value="TreeGrafter"/>
</dbReference>
<keyword evidence="12" id="KW-0007">Acetylation</keyword>
<sequence>MNTRAIYWKGSAKSVQISGTFTGWEPQAMKRISGTDSWISPVPTLPEDEEHEYKFLVDGSWVHDPAKPTKTNSMGTLNNIIPCKSPSESSMIEVERKFTVPECFEALLDKHGFKNMSGFEQDEEICDTYYDSQGFDLMIEDYWLRSRNGDWELKYPVGVHPTGSTLYHETSDVHEISAKLQILVPKKNNGSKRNSMIFNNIGDFICNQILHKFAELITRRKHYQKDNVSIVVDETNWGYKVGEIEMVVKDKLEVPEASKKIDAIARQLNFKKLKLPLIASKISTRE</sequence>
<comment type="catalytic activity">
    <reaction evidence="14">
        <text>thiamine triphosphate + H2O = thiamine diphosphate + phosphate + H(+)</text>
        <dbReference type="Rhea" id="RHEA:11744"/>
        <dbReference type="ChEBI" id="CHEBI:15377"/>
        <dbReference type="ChEBI" id="CHEBI:15378"/>
        <dbReference type="ChEBI" id="CHEBI:43474"/>
        <dbReference type="ChEBI" id="CHEBI:58937"/>
        <dbReference type="ChEBI" id="CHEBI:58938"/>
        <dbReference type="EC" id="3.6.1.28"/>
    </reaction>
</comment>
<evidence type="ECO:0000256" key="5">
    <source>
        <dbReference type="ARBA" id="ARBA00011245"/>
    </source>
</evidence>
<comment type="subunit">
    <text evidence="5">Monomer.</text>
</comment>
<reference evidence="16" key="1">
    <citation type="submission" date="2009-03" db="EMBL/GenBank/DDBJ databases">
        <title>Caligus clemensi ESTs and full-length cDNAs.</title>
        <authorList>
            <person name="Yasuike M."/>
            <person name="von Schalburg K."/>
            <person name="Cooper G."/>
            <person name="Leong J."/>
            <person name="Jones S.R.M."/>
            <person name="Koop B.F."/>
        </authorList>
    </citation>
    <scope>NUCLEOTIDE SEQUENCE</scope>
    <source>
        <tissue evidence="16">Whole</tissue>
    </source>
</reference>
<evidence type="ECO:0000256" key="11">
    <source>
        <dbReference type="ARBA" id="ARBA00022842"/>
    </source>
</evidence>
<keyword evidence="9" id="KW-0479">Metal-binding</keyword>
<dbReference type="SUPFAM" id="SSF81296">
    <property type="entry name" value="E set domains"/>
    <property type="match status" value="1"/>
</dbReference>
<dbReference type="GO" id="GO:0050333">
    <property type="term" value="F:thiamine triphosphate phosphatase activity"/>
    <property type="evidence" value="ECO:0007669"/>
    <property type="project" value="UniProtKB-EC"/>
</dbReference>
<dbReference type="EC" id="3.6.1.28" evidence="6"/>
<comment type="function">
    <text evidence="13">Non-catalytic subunit of AMP-activated protein kinase (AMPK), an energy sensor protein kinase that plays a key role in regulating cellular energy metabolism. In response to reduction of intracellular ATP levels, AMPK activates energy-producing pathways and inhibits energy-consuming processes: inhibits protein, carbohydrate and lipid biosynthesis, as well as cell growth and proliferation. AMPK acts via direct phosphorylation of metabolic enzymes, and by longer-term effects via phosphorylation of transcription regulators. Also acts as a regulator of cellular polarity by remodeling the actin cytoskeleton; probably by indirectly activating myosin. Beta non-catalytic subunit acts as a scaffold on which the AMPK complex assembles, via its C-terminus that bridges alpha (PRKAA1 or PRKAA2) and gamma subunits (PRKAG1, PRKAG2 or PRKAG3).</text>
</comment>
<gene>
    <name evidence="16" type="primary">THTPA</name>
</gene>
<comment type="similarity">
    <text evidence="4">Belongs to the ThTPase family.</text>
</comment>
<evidence type="ECO:0000256" key="14">
    <source>
        <dbReference type="ARBA" id="ARBA00048194"/>
    </source>
</evidence>
<evidence type="ECO:0000256" key="4">
    <source>
        <dbReference type="ARBA" id="ARBA00008181"/>
    </source>
</evidence>
<evidence type="ECO:0000256" key="3">
    <source>
        <dbReference type="ARBA" id="ARBA00004496"/>
    </source>
</evidence>
<dbReference type="Gene3D" id="2.40.320.10">
    <property type="entry name" value="Hypothetical Protein Pfu-838710-001"/>
    <property type="match status" value="1"/>
</dbReference>
<dbReference type="GO" id="GO:0005737">
    <property type="term" value="C:cytoplasm"/>
    <property type="evidence" value="ECO:0007669"/>
    <property type="project" value="UniProtKB-SubCell"/>
</dbReference>
<dbReference type="CDD" id="cd07758">
    <property type="entry name" value="ThTPase"/>
    <property type="match status" value="1"/>
</dbReference>
<keyword evidence="10" id="KW-0378">Hydrolase</keyword>
<protein>
    <recommendedName>
        <fullName evidence="7">Thiamine-triphosphatase</fullName>
        <ecNumber evidence="6">3.6.1.28</ecNumber>
    </recommendedName>
</protein>
<dbReference type="CDD" id="cd02859">
    <property type="entry name" value="E_set_AMPKbeta_like_N"/>
    <property type="match status" value="1"/>
</dbReference>